<dbReference type="InterPro" id="IPR052159">
    <property type="entry name" value="Competence_DNA_uptake"/>
</dbReference>
<reference evidence="4 5" key="1">
    <citation type="submission" date="2015-09" db="EMBL/GenBank/DDBJ databases">
        <authorList>
            <consortium name="Pathogen Informatics"/>
        </authorList>
    </citation>
    <scope>NUCLEOTIDE SEQUENCE [LARGE SCALE GENOMIC DNA]</scope>
    <source>
        <strain evidence="4 5">2789STDY5834914</strain>
    </source>
</reference>
<evidence type="ECO:0000313" key="4">
    <source>
        <dbReference type="EMBL" id="CUP12032.1"/>
    </source>
</evidence>
<protein>
    <submittedName>
        <fullName evidence="4">Autolysin</fullName>
        <ecNumber evidence="4">3.5.1.28</ecNumber>
    </submittedName>
</protein>
<dbReference type="InterPro" id="IPR001279">
    <property type="entry name" value="Metallo-B-lactamas"/>
</dbReference>
<feature type="repeat" description="Cell wall-binding" evidence="2">
    <location>
        <begin position="222"/>
        <end position="241"/>
    </location>
</feature>
<evidence type="ECO:0000256" key="2">
    <source>
        <dbReference type="PROSITE-ProRule" id="PRU00591"/>
    </source>
</evidence>
<evidence type="ECO:0000256" key="1">
    <source>
        <dbReference type="ARBA" id="ARBA00022737"/>
    </source>
</evidence>
<sequence length="251" mass="28981">MLESNGHFGMVDSGEDWDYPSGSTGSKYPYRYGITTNEGYEQQVVHYLKQLGVEKLDFYIATHAHSDHIGSGDEIIEHFPVDSLYIAEYDDSYQLAAHGKDVTDPYYYEDADEDTLWDNQYVYDRIIQAAQDRHVEIITDLDLEENAVYRRFRIGNMNISIMNYERKRDADGNIIPVTNENDNSLVVRVNAYGIATEYVKTESEWGLLDGTYYYFDSNGRVTTGWGYIGNAWYYFDEKGEIQRGWQKIGGS</sequence>
<dbReference type="EC" id="3.5.1.28" evidence="4"/>
<proteinExistence type="predicted"/>
<dbReference type="SUPFAM" id="SSF56281">
    <property type="entry name" value="Metallo-hydrolase/oxidoreductase"/>
    <property type="match status" value="1"/>
</dbReference>
<dbReference type="InterPro" id="IPR018337">
    <property type="entry name" value="Cell_wall/Cho-bd_repeat"/>
</dbReference>
<dbReference type="PROSITE" id="PS51170">
    <property type="entry name" value="CW"/>
    <property type="match status" value="1"/>
</dbReference>
<dbReference type="InterPro" id="IPR036866">
    <property type="entry name" value="RibonucZ/Hydroxyglut_hydro"/>
</dbReference>
<dbReference type="PANTHER" id="PTHR30619:SF7">
    <property type="entry name" value="BETA-LACTAMASE DOMAIN PROTEIN"/>
    <property type="match status" value="1"/>
</dbReference>
<keyword evidence="1" id="KW-0677">Repeat</keyword>
<evidence type="ECO:0000313" key="5">
    <source>
        <dbReference type="Proteomes" id="UP000095485"/>
    </source>
</evidence>
<evidence type="ECO:0000259" key="3">
    <source>
        <dbReference type="Pfam" id="PF00753"/>
    </source>
</evidence>
<organism evidence="4 5">
    <name type="scientific">Dorea longicatena</name>
    <dbReference type="NCBI Taxonomy" id="88431"/>
    <lineage>
        <taxon>Bacteria</taxon>
        <taxon>Bacillati</taxon>
        <taxon>Bacillota</taxon>
        <taxon>Clostridia</taxon>
        <taxon>Lachnospirales</taxon>
        <taxon>Lachnospiraceae</taxon>
        <taxon>Dorea</taxon>
    </lineage>
</organism>
<dbReference type="Gene3D" id="2.10.270.10">
    <property type="entry name" value="Cholin Binding"/>
    <property type="match status" value="1"/>
</dbReference>
<keyword evidence="4" id="KW-0378">Hydrolase</keyword>
<dbReference type="Pfam" id="PF00753">
    <property type="entry name" value="Lactamase_B"/>
    <property type="match status" value="1"/>
</dbReference>
<dbReference type="Gene3D" id="3.60.15.10">
    <property type="entry name" value="Ribonuclease Z/Hydroxyacylglutathione hydrolase-like"/>
    <property type="match status" value="1"/>
</dbReference>
<dbReference type="Proteomes" id="UP000095485">
    <property type="component" value="Unassembled WGS sequence"/>
</dbReference>
<gene>
    <name evidence="4" type="primary">lytA_1</name>
    <name evidence="4" type="ORF">ERS852526_00468</name>
</gene>
<name>A0A174KJA7_9FIRM</name>
<dbReference type="EMBL" id="CZAY01000003">
    <property type="protein sequence ID" value="CUP12032.1"/>
    <property type="molecule type" value="Genomic_DNA"/>
</dbReference>
<accession>A0A174KJA7</accession>
<dbReference type="AlphaFoldDB" id="A0A174KJA7"/>
<dbReference type="SUPFAM" id="SSF69360">
    <property type="entry name" value="Cell wall binding repeat"/>
    <property type="match status" value="1"/>
</dbReference>
<dbReference type="PANTHER" id="PTHR30619">
    <property type="entry name" value="DNA INTERNALIZATION/COMPETENCE PROTEIN COMEC/REC2"/>
    <property type="match status" value="1"/>
</dbReference>
<feature type="domain" description="Metallo-beta-lactamase" evidence="3">
    <location>
        <begin position="36"/>
        <end position="104"/>
    </location>
</feature>
<dbReference type="GO" id="GO:0008745">
    <property type="term" value="F:N-acetylmuramoyl-L-alanine amidase activity"/>
    <property type="evidence" value="ECO:0007669"/>
    <property type="project" value="UniProtKB-EC"/>
</dbReference>
<dbReference type="Pfam" id="PF19127">
    <property type="entry name" value="Choline_bind_3"/>
    <property type="match status" value="1"/>
</dbReference>